<feature type="signal peptide" evidence="1">
    <location>
        <begin position="1"/>
        <end position="19"/>
    </location>
</feature>
<dbReference type="OrthoDB" id="674387at2"/>
<comment type="caution">
    <text evidence="2">The sequence shown here is derived from an EMBL/GenBank/DDBJ whole genome shotgun (WGS) entry which is preliminary data.</text>
</comment>
<dbReference type="Proteomes" id="UP000306918">
    <property type="component" value="Unassembled WGS sequence"/>
</dbReference>
<organism evidence="2 3">
    <name type="scientific">Niastella caeni</name>
    <dbReference type="NCBI Taxonomy" id="2569763"/>
    <lineage>
        <taxon>Bacteria</taxon>
        <taxon>Pseudomonadati</taxon>
        <taxon>Bacteroidota</taxon>
        <taxon>Chitinophagia</taxon>
        <taxon>Chitinophagales</taxon>
        <taxon>Chitinophagaceae</taxon>
        <taxon>Niastella</taxon>
    </lineage>
</organism>
<evidence type="ECO:0000313" key="3">
    <source>
        <dbReference type="Proteomes" id="UP000306918"/>
    </source>
</evidence>
<evidence type="ECO:0008006" key="4">
    <source>
        <dbReference type="Google" id="ProtNLM"/>
    </source>
</evidence>
<name>A0A4S8I0B7_9BACT</name>
<accession>A0A4S8I0B7</accession>
<proteinExistence type="predicted"/>
<gene>
    <name evidence="2" type="ORF">FAM09_04890</name>
</gene>
<evidence type="ECO:0000313" key="2">
    <source>
        <dbReference type="EMBL" id="THU41447.1"/>
    </source>
</evidence>
<protein>
    <recommendedName>
        <fullName evidence="4">Lipoprotein</fullName>
    </recommendedName>
</protein>
<reference evidence="2 3" key="1">
    <citation type="submission" date="2019-04" db="EMBL/GenBank/DDBJ databases">
        <title>Niastella caeni sp. nov., isolated from activated sludge.</title>
        <authorList>
            <person name="Sheng M."/>
        </authorList>
    </citation>
    <scope>NUCLEOTIDE SEQUENCE [LARGE SCALE GENOMIC DNA]</scope>
    <source>
        <strain evidence="2 3">HX-2-15</strain>
    </source>
</reference>
<dbReference type="RefSeq" id="WP_136575937.1">
    <property type="nucleotide sequence ID" value="NZ_STFF01000001.1"/>
</dbReference>
<dbReference type="AlphaFoldDB" id="A0A4S8I0B7"/>
<keyword evidence="1" id="KW-0732">Signal</keyword>
<dbReference type="EMBL" id="STFF01000001">
    <property type="protein sequence ID" value="THU41447.1"/>
    <property type="molecule type" value="Genomic_DNA"/>
</dbReference>
<keyword evidence="3" id="KW-1185">Reference proteome</keyword>
<feature type="chain" id="PRO_5020948703" description="Lipoprotein" evidence="1">
    <location>
        <begin position="20"/>
        <end position="200"/>
    </location>
</feature>
<dbReference type="PROSITE" id="PS51257">
    <property type="entry name" value="PROKAR_LIPOPROTEIN"/>
    <property type="match status" value="1"/>
</dbReference>
<evidence type="ECO:0000256" key="1">
    <source>
        <dbReference type="SAM" id="SignalP"/>
    </source>
</evidence>
<sequence length="200" mass="23103">MKRIILLFPALIFLAIACKQTKQPAGTVQSAEDSLASSFLPVADFIRNDIMKVDSFSGGIVRKVNIDGKKDSTFIQLPAFHQLANQFLLPELDSASFHEHFREHSLMDETTQMVNFIYSLKQPDWPLRSVMVYLTPTLEVDKVNRIYMEREFTRGDTTIQQKLTWKMQAYFYIVTIRQPKNGPAVTSMEKVIWDPQYFAE</sequence>